<keyword evidence="6" id="KW-1185">Reference proteome</keyword>
<evidence type="ECO:0000313" key="6">
    <source>
        <dbReference type="Proteomes" id="UP000005408"/>
    </source>
</evidence>
<dbReference type="AlphaFoldDB" id="A0A8W8JIL0"/>
<dbReference type="Pfam" id="PF00431">
    <property type="entry name" value="CUB"/>
    <property type="match status" value="1"/>
</dbReference>
<comment type="caution">
    <text evidence="3">Lacks conserved residue(s) required for the propagation of feature annotation.</text>
</comment>
<sequence>MTDAPSVTSPVNFLVSNSPFFGSSSIKDVIASVFALLCFLIHLYMDIHNINECLEKNCSPREICFEPESLNEYECNGHATTTEKRFLSCPNDGSEVVIDVPEFEAQTFSFPPPETDGFPISSTCTWTFKGEEGSGIIIHVFNMTFERFDSLSVDNEEEIFGRRTTFSGPITQYSDDQSRISIDNSMKVILTTNNNFNKMKRFTVSVISGRDSETCPGSKTIQATDSFQTITSANFPEPYLSDGDCDVTITADEGMVIVFSFPVLIVDDYQDACFDYLTLSTEKETYIYMSFHFKMQSTAKQRNNLRIKFKSDESDSLKSMDFCNFQAKSH</sequence>
<evidence type="ECO:0000256" key="1">
    <source>
        <dbReference type="ARBA" id="ARBA00022737"/>
    </source>
</evidence>
<dbReference type="SUPFAM" id="SSF49854">
    <property type="entry name" value="Spermadhesin, CUB domain"/>
    <property type="match status" value="2"/>
</dbReference>
<evidence type="ECO:0000256" key="3">
    <source>
        <dbReference type="PROSITE-ProRule" id="PRU00059"/>
    </source>
</evidence>
<accession>A0A8W8JIL0</accession>
<protein>
    <recommendedName>
        <fullName evidence="4">CUB domain-containing protein</fullName>
    </recommendedName>
</protein>
<organism evidence="5 6">
    <name type="scientific">Magallana gigas</name>
    <name type="common">Pacific oyster</name>
    <name type="synonym">Crassostrea gigas</name>
    <dbReference type="NCBI Taxonomy" id="29159"/>
    <lineage>
        <taxon>Eukaryota</taxon>
        <taxon>Metazoa</taxon>
        <taxon>Spiralia</taxon>
        <taxon>Lophotrochozoa</taxon>
        <taxon>Mollusca</taxon>
        <taxon>Bivalvia</taxon>
        <taxon>Autobranchia</taxon>
        <taxon>Pteriomorphia</taxon>
        <taxon>Ostreida</taxon>
        <taxon>Ostreoidea</taxon>
        <taxon>Ostreidae</taxon>
        <taxon>Magallana</taxon>
    </lineage>
</organism>
<dbReference type="InterPro" id="IPR035914">
    <property type="entry name" value="Sperma_CUB_dom_sf"/>
</dbReference>
<dbReference type="Proteomes" id="UP000005408">
    <property type="component" value="Unassembled WGS sequence"/>
</dbReference>
<dbReference type="EnsemblMetazoa" id="G19372.1">
    <property type="protein sequence ID" value="G19372.1:cds"/>
    <property type="gene ID" value="G19372"/>
</dbReference>
<dbReference type="Gene3D" id="2.60.120.290">
    <property type="entry name" value="Spermadhesin, CUB domain"/>
    <property type="match status" value="2"/>
</dbReference>
<dbReference type="SMART" id="SM00042">
    <property type="entry name" value="CUB"/>
    <property type="match status" value="2"/>
</dbReference>
<dbReference type="PROSITE" id="PS01180">
    <property type="entry name" value="CUB"/>
    <property type="match status" value="1"/>
</dbReference>
<keyword evidence="2" id="KW-1015">Disulfide bond</keyword>
<evidence type="ECO:0000256" key="2">
    <source>
        <dbReference type="ARBA" id="ARBA00023157"/>
    </source>
</evidence>
<feature type="domain" description="CUB" evidence="4">
    <location>
        <begin position="215"/>
        <end position="330"/>
    </location>
</feature>
<keyword evidence="1" id="KW-0677">Repeat</keyword>
<evidence type="ECO:0000313" key="5">
    <source>
        <dbReference type="EnsemblMetazoa" id="G19372.1:cds"/>
    </source>
</evidence>
<evidence type="ECO:0000259" key="4">
    <source>
        <dbReference type="PROSITE" id="PS01180"/>
    </source>
</evidence>
<dbReference type="PANTHER" id="PTHR24251">
    <property type="entry name" value="OVOCHYMASE-RELATED"/>
    <property type="match status" value="1"/>
</dbReference>
<proteinExistence type="predicted"/>
<reference evidence="5" key="1">
    <citation type="submission" date="2022-08" db="UniProtKB">
        <authorList>
            <consortium name="EnsemblMetazoa"/>
        </authorList>
    </citation>
    <scope>IDENTIFICATION</scope>
    <source>
        <strain evidence="5">05x7-T-G4-1.051#20</strain>
    </source>
</reference>
<name>A0A8W8JIL0_MAGGI</name>
<dbReference type="InterPro" id="IPR000859">
    <property type="entry name" value="CUB_dom"/>
</dbReference>
<dbReference type="CDD" id="cd00041">
    <property type="entry name" value="CUB"/>
    <property type="match status" value="1"/>
</dbReference>